<sequence length="68" mass="7734">MQQNTTHTAPEQSFLTVKATASRFGVSPATVWRWVRNGRFPAPVRLSDNCTRWRIADITAWENSLETA</sequence>
<dbReference type="InterPro" id="IPR009061">
    <property type="entry name" value="DNA-bd_dom_put_sf"/>
</dbReference>
<dbReference type="EMBL" id="JBANFI010000002">
    <property type="protein sequence ID" value="MFK7160247.1"/>
    <property type="molecule type" value="Genomic_DNA"/>
</dbReference>
<name>A0ABW8PVD9_9GAMM</name>
<gene>
    <name evidence="2" type="ORF">V6U78_04265</name>
</gene>
<evidence type="ECO:0000313" key="3">
    <source>
        <dbReference type="Proteomes" id="UP001621714"/>
    </source>
</evidence>
<feature type="domain" description="Helix-turn-helix" evidence="1">
    <location>
        <begin position="14"/>
        <end position="61"/>
    </location>
</feature>
<keyword evidence="3" id="KW-1185">Reference proteome</keyword>
<dbReference type="Proteomes" id="UP001621714">
    <property type="component" value="Unassembled WGS sequence"/>
</dbReference>
<proteinExistence type="predicted"/>
<organism evidence="2 3">
    <name type="scientific">Marinospirillum alkalitolerans</name>
    <dbReference type="NCBI Taxonomy" id="3123374"/>
    <lineage>
        <taxon>Bacteria</taxon>
        <taxon>Pseudomonadati</taxon>
        <taxon>Pseudomonadota</taxon>
        <taxon>Gammaproteobacteria</taxon>
        <taxon>Oceanospirillales</taxon>
        <taxon>Oceanospirillaceae</taxon>
        <taxon>Marinospirillum</taxon>
    </lineage>
</organism>
<comment type="caution">
    <text evidence="2">The sequence shown here is derived from an EMBL/GenBank/DDBJ whole genome shotgun (WGS) entry which is preliminary data.</text>
</comment>
<accession>A0ABW8PVD9</accession>
<evidence type="ECO:0000259" key="1">
    <source>
        <dbReference type="Pfam" id="PF12728"/>
    </source>
</evidence>
<dbReference type="RefSeq" id="WP_405337572.1">
    <property type="nucleotide sequence ID" value="NZ_JBANFI010000002.1"/>
</dbReference>
<reference evidence="2 3" key="1">
    <citation type="submission" date="2024-02" db="EMBL/GenBank/DDBJ databases">
        <title>Marinospirillum sp. MEB 164 isolated from Lonar lake sediment.</title>
        <authorList>
            <person name="Joshi A."/>
            <person name="Thite S."/>
        </authorList>
    </citation>
    <scope>NUCLEOTIDE SEQUENCE [LARGE SCALE GENOMIC DNA]</scope>
    <source>
        <strain evidence="2 3">MEB164</strain>
    </source>
</reference>
<protein>
    <submittedName>
        <fullName evidence="2">Helix-turn-helix domain-containing protein</fullName>
    </submittedName>
</protein>
<dbReference type="Gene3D" id="1.10.238.160">
    <property type="match status" value="1"/>
</dbReference>
<dbReference type="SUPFAM" id="SSF46955">
    <property type="entry name" value="Putative DNA-binding domain"/>
    <property type="match status" value="1"/>
</dbReference>
<dbReference type="InterPro" id="IPR041657">
    <property type="entry name" value="HTH_17"/>
</dbReference>
<dbReference type="Pfam" id="PF12728">
    <property type="entry name" value="HTH_17"/>
    <property type="match status" value="1"/>
</dbReference>
<evidence type="ECO:0000313" key="2">
    <source>
        <dbReference type="EMBL" id="MFK7160247.1"/>
    </source>
</evidence>